<feature type="compositionally biased region" description="Basic and acidic residues" evidence="1">
    <location>
        <begin position="1"/>
        <end position="23"/>
    </location>
</feature>
<evidence type="ECO:0000259" key="2">
    <source>
        <dbReference type="Pfam" id="PF17939"/>
    </source>
</evidence>
<gene>
    <name evidence="3" type="ordered locus">Bcen_5610</name>
</gene>
<reference evidence="3" key="1">
    <citation type="submission" date="2006-05" db="EMBL/GenBank/DDBJ databases">
        <title>Complete sequence of chromosome 3 of Burkholderia cenocepacia AU 1054.</title>
        <authorList>
            <consortium name="US DOE Joint Genome Institute"/>
            <person name="Copeland A."/>
            <person name="Lucas S."/>
            <person name="Lapidus A."/>
            <person name="Barry K."/>
            <person name="Detter J.C."/>
            <person name="Glavina del Rio T."/>
            <person name="Hammon N."/>
            <person name="Israni S."/>
            <person name="Dalin E."/>
            <person name="Tice H."/>
            <person name="Pitluck S."/>
            <person name="Chain P."/>
            <person name="Malfatti S."/>
            <person name="Shin M."/>
            <person name="Vergez L."/>
            <person name="Schmutz J."/>
            <person name="Larimer F."/>
            <person name="Land M."/>
            <person name="Hauser L."/>
            <person name="Kyrpides N."/>
            <person name="Lykidis A."/>
            <person name="LiPuma J.J."/>
            <person name="Konstantinidis K."/>
            <person name="Tiedje J.M."/>
            <person name="Richardson P."/>
        </authorList>
    </citation>
    <scope>NUCLEOTIDE SEQUENCE [LARGE SCALE GENOMIC DNA]</scope>
    <source>
        <strain evidence="3">AU 1054</strain>
    </source>
</reference>
<name>A0A0H2Y1X4_BURO1</name>
<proteinExistence type="predicted"/>
<dbReference type="InterPro" id="IPR041586">
    <property type="entry name" value="PsrA_TetR_C"/>
</dbReference>
<accession>A0A0H2Y1X4</accession>
<protein>
    <recommendedName>
        <fullName evidence="2">PsrA tetracyclin repressor-like C-terminal domain-containing protein</fullName>
    </recommendedName>
</protein>
<feature type="region of interest" description="Disordered" evidence="1">
    <location>
        <begin position="1"/>
        <end position="51"/>
    </location>
</feature>
<dbReference type="HOGENOM" id="CLU_1164124_0_0_4"/>
<dbReference type="Gene3D" id="1.10.357.10">
    <property type="entry name" value="Tetracycline Repressor, domain 2"/>
    <property type="match status" value="1"/>
</dbReference>
<dbReference type="Pfam" id="PF17939">
    <property type="entry name" value="TetR_C_30"/>
    <property type="match status" value="1"/>
</dbReference>
<dbReference type="InterPro" id="IPR036271">
    <property type="entry name" value="Tet_transcr_reg_TetR-rel_C_sf"/>
</dbReference>
<dbReference type="EMBL" id="CP000380">
    <property type="protein sequence ID" value="ABF80479.1"/>
    <property type="molecule type" value="Genomic_DNA"/>
</dbReference>
<organism evidence="3">
    <name type="scientific">Burkholderia orbicola (strain AU 1054)</name>
    <dbReference type="NCBI Taxonomy" id="331271"/>
    <lineage>
        <taxon>Bacteria</taxon>
        <taxon>Pseudomonadati</taxon>
        <taxon>Pseudomonadota</taxon>
        <taxon>Betaproteobacteria</taxon>
        <taxon>Burkholderiales</taxon>
        <taxon>Burkholderiaceae</taxon>
        <taxon>Burkholderia</taxon>
        <taxon>Burkholderia cepacia complex</taxon>
        <taxon>Burkholderia orbicola</taxon>
    </lineage>
</organism>
<evidence type="ECO:0000313" key="3">
    <source>
        <dbReference type="EMBL" id="ABF80479.1"/>
    </source>
</evidence>
<dbReference type="SUPFAM" id="SSF48498">
    <property type="entry name" value="Tetracyclin repressor-like, C-terminal domain"/>
    <property type="match status" value="1"/>
</dbReference>
<sequence>MRENLHRNERDHASKENHEEGNRHARRGASAGRGPDEQARARPRRGGASVCRRGFRRGVDAGYRVGGRRRLAADRVSLRDEDGAVSCVVRAPQNRAGRAAGDAARAGGRGGRSARAHRACVRAARHADQGTDAGLAYAKLVAREASDPREAERGIVAEYFDPFAAEFVGAIKKELPGHGASYAHWAYLFAVGALVMSAFDSRIERISNGKVKAGALKSKTTHLVTFITAGIRAGATPV</sequence>
<feature type="domain" description="PsrA tetracyclin repressor-like C-terminal" evidence="2">
    <location>
        <begin position="125"/>
        <end position="230"/>
    </location>
</feature>
<evidence type="ECO:0000256" key="1">
    <source>
        <dbReference type="SAM" id="MobiDB-lite"/>
    </source>
</evidence>
<dbReference type="AlphaFoldDB" id="A0A0H2Y1X4"/>